<dbReference type="InterPro" id="IPR029045">
    <property type="entry name" value="ClpP/crotonase-like_dom_sf"/>
</dbReference>
<dbReference type="PROSITE" id="PS50106">
    <property type="entry name" value="PDZ"/>
    <property type="match status" value="1"/>
</dbReference>
<gene>
    <name evidence="7" type="ORF">ACFX5E_04245</name>
</gene>
<keyword evidence="3 5" id="KW-0378">Hydrolase</keyword>
<dbReference type="SMART" id="SM00245">
    <property type="entry name" value="TSPc"/>
    <property type="match status" value="1"/>
</dbReference>
<dbReference type="EMBL" id="JBHZPZ010000004">
    <property type="protein sequence ID" value="MFE3867286.1"/>
    <property type="molecule type" value="Genomic_DNA"/>
</dbReference>
<dbReference type="InterPro" id="IPR004447">
    <property type="entry name" value="Peptidase_S41A"/>
</dbReference>
<comment type="caution">
    <text evidence="7">The sequence shown here is derived from an EMBL/GenBank/DDBJ whole genome shotgun (WGS) entry which is preliminary data.</text>
</comment>
<keyword evidence="4 5" id="KW-0720">Serine protease</keyword>
<accession>A0ABW6HTG3</accession>
<evidence type="ECO:0000256" key="4">
    <source>
        <dbReference type="ARBA" id="ARBA00022825"/>
    </source>
</evidence>
<sequence length="525" mass="58834">MKIDNKYLPIIIGVTLALGVVLGDALNFRNQNQFFANNNSKNKLNKLIDFIDNEYVDNVNTDSIVNLTVDNILAKLDPHSVYIPPSEQAEVIESMKGDFVGIGVNFYMYNDSVAIIKPVENGPSAKAGIKAGDRILYVDKTKLYGRKLPNDSLFAKLKGTVGSEIELTVYRKSEHKKIKLKVKRDVIPLKSVDVSMLLKNNTGYIKINRFAETTYGEFNAGLLNLKRLGAKSLIIDVRDNGGGYMEEAIAIADELLKDKQLIVFTKNKKGNTEKTFATERGSFESGNVFVLINENSASASEILAGAIQDNDRGTIVGRRSFGKGLVQREMDFDDGSAVRLTIARYYTPTGRSIQKPYSKGNEAYFKESDGRFENGELYNKDSIKVSDTLKFKTKKGKIVYGGGGIVPDVFVPLEVEHGSESTAYLLQSGIVGHFVFEQLDENRNAFKGLSFQQFISKMNATDLYFNSFQKYIFQNGLDLKFGKSKSLVKRYLTAEFARQLYGEKYYYEIVLKEDAMIKAVFKNEK</sequence>
<keyword evidence="8" id="KW-1185">Reference proteome</keyword>
<evidence type="ECO:0000259" key="6">
    <source>
        <dbReference type="PROSITE" id="PS50106"/>
    </source>
</evidence>
<dbReference type="SUPFAM" id="SSF50156">
    <property type="entry name" value="PDZ domain-like"/>
    <property type="match status" value="1"/>
</dbReference>
<dbReference type="PANTHER" id="PTHR32060:SF30">
    <property type="entry name" value="CARBOXY-TERMINAL PROCESSING PROTEASE CTPA"/>
    <property type="match status" value="1"/>
</dbReference>
<keyword evidence="2 5" id="KW-0645">Protease</keyword>
<evidence type="ECO:0000313" key="8">
    <source>
        <dbReference type="Proteomes" id="UP001600109"/>
    </source>
</evidence>
<protein>
    <submittedName>
        <fullName evidence="7">S41 family peptidase</fullName>
    </submittedName>
</protein>
<dbReference type="CDD" id="cd06782">
    <property type="entry name" value="cpPDZ_CPP-like"/>
    <property type="match status" value="1"/>
</dbReference>
<dbReference type="RefSeq" id="WP_379853930.1">
    <property type="nucleotide sequence ID" value="NZ_JBHZPZ010000004.1"/>
</dbReference>
<dbReference type="Pfam" id="PF03572">
    <property type="entry name" value="Peptidase_S41"/>
    <property type="match status" value="1"/>
</dbReference>
<dbReference type="Gene3D" id="3.30.750.44">
    <property type="match status" value="1"/>
</dbReference>
<dbReference type="InterPro" id="IPR036034">
    <property type="entry name" value="PDZ_sf"/>
</dbReference>
<proteinExistence type="inferred from homology"/>
<evidence type="ECO:0000256" key="5">
    <source>
        <dbReference type="RuleBase" id="RU004404"/>
    </source>
</evidence>
<comment type="similarity">
    <text evidence="1 5">Belongs to the peptidase S41A family.</text>
</comment>
<dbReference type="SMART" id="SM00228">
    <property type="entry name" value="PDZ"/>
    <property type="match status" value="1"/>
</dbReference>
<dbReference type="Pfam" id="PF13180">
    <property type="entry name" value="PDZ_2"/>
    <property type="match status" value="1"/>
</dbReference>
<dbReference type="Gene3D" id="2.30.42.10">
    <property type="match status" value="1"/>
</dbReference>
<name>A0ABW6HTG3_9FLAO</name>
<evidence type="ECO:0000256" key="1">
    <source>
        <dbReference type="ARBA" id="ARBA00009179"/>
    </source>
</evidence>
<dbReference type="SUPFAM" id="SSF52096">
    <property type="entry name" value="ClpP/crotonase"/>
    <property type="match status" value="1"/>
</dbReference>
<dbReference type="InterPro" id="IPR001478">
    <property type="entry name" value="PDZ"/>
</dbReference>
<dbReference type="PANTHER" id="PTHR32060">
    <property type="entry name" value="TAIL-SPECIFIC PROTEASE"/>
    <property type="match status" value="1"/>
</dbReference>
<dbReference type="Proteomes" id="UP001600109">
    <property type="component" value="Unassembled WGS sequence"/>
</dbReference>
<dbReference type="CDD" id="cd07560">
    <property type="entry name" value="Peptidase_S41_CPP"/>
    <property type="match status" value="1"/>
</dbReference>
<reference evidence="7 8" key="1">
    <citation type="submission" date="2024-06" db="EMBL/GenBank/DDBJ databases">
        <title>Flavobacterium spp. isolated from glacier.</title>
        <authorList>
            <person name="Han D."/>
        </authorList>
    </citation>
    <scope>NUCLEOTIDE SEQUENCE [LARGE SCALE GENOMIC DNA]</scope>
    <source>
        <strain evidence="7 8">LS2P90</strain>
    </source>
</reference>
<evidence type="ECO:0000256" key="2">
    <source>
        <dbReference type="ARBA" id="ARBA00022670"/>
    </source>
</evidence>
<dbReference type="InterPro" id="IPR005151">
    <property type="entry name" value="Tail-specific_protease"/>
</dbReference>
<evidence type="ECO:0000256" key="3">
    <source>
        <dbReference type="ARBA" id="ARBA00022801"/>
    </source>
</evidence>
<feature type="domain" description="PDZ" evidence="6">
    <location>
        <begin position="88"/>
        <end position="143"/>
    </location>
</feature>
<dbReference type="Gene3D" id="3.90.226.10">
    <property type="entry name" value="2-enoyl-CoA Hydratase, Chain A, domain 1"/>
    <property type="match status" value="1"/>
</dbReference>
<dbReference type="NCBIfam" id="TIGR00225">
    <property type="entry name" value="prc"/>
    <property type="match status" value="1"/>
</dbReference>
<organism evidence="7 8">
    <name type="scientific">Flavobacterium xylosi</name>
    <dbReference type="NCBI Taxonomy" id="3230415"/>
    <lineage>
        <taxon>Bacteria</taxon>
        <taxon>Pseudomonadati</taxon>
        <taxon>Bacteroidota</taxon>
        <taxon>Flavobacteriia</taxon>
        <taxon>Flavobacteriales</taxon>
        <taxon>Flavobacteriaceae</taxon>
        <taxon>Flavobacterium</taxon>
    </lineage>
</organism>
<evidence type="ECO:0000313" key="7">
    <source>
        <dbReference type="EMBL" id="MFE3867286.1"/>
    </source>
</evidence>